<feature type="transmembrane region" description="Helical" evidence="1">
    <location>
        <begin position="291"/>
        <end position="313"/>
    </location>
</feature>
<dbReference type="EMBL" id="BSDI01000017">
    <property type="protein sequence ID" value="GLH98668.1"/>
    <property type="molecule type" value="Genomic_DNA"/>
</dbReference>
<protein>
    <recommendedName>
        <fullName evidence="4">DUF4153 domain-containing protein</fullName>
    </recommendedName>
</protein>
<name>A0ABQ5QVR7_9ACTN</name>
<evidence type="ECO:0000313" key="3">
    <source>
        <dbReference type="Proteomes" id="UP001144280"/>
    </source>
</evidence>
<feature type="transmembrane region" description="Helical" evidence="1">
    <location>
        <begin position="132"/>
        <end position="150"/>
    </location>
</feature>
<organism evidence="2 3">
    <name type="scientific">Phytohabitans aurantiacus</name>
    <dbReference type="NCBI Taxonomy" id="3016789"/>
    <lineage>
        <taxon>Bacteria</taxon>
        <taxon>Bacillati</taxon>
        <taxon>Actinomycetota</taxon>
        <taxon>Actinomycetes</taxon>
        <taxon>Micromonosporales</taxon>
        <taxon>Micromonosporaceae</taxon>
    </lineage>
</organism>
<keyword evidence="1" id="KW-0472">Membrane</keyword>
<feature type="transmembrane region" description="Helical" evidence="1">
    <location>
        <begin position="157"/>
        <end position="178"/>
    </location>
</feature>
<feature type="transmembrane region" description="Helical" evidence="1">
    <location>
        <begin position="225"/>
        <end position="249"/>
    </location>
</feature>
<feature type="transmembrane region" description="Helical" evidence="1">
    <location>
        <begin position="100"/>
        <end position="120"/>
    </location>
</feature>
<keyword evidence="1" id="KW-1133">Transmembrane helix</keyword>
<feature type="transmembrane region" description="Helical" evidence="1">
    <location>
        <begin position="325"/>
        <end position="345"/>
    </location>
</feature>
<evidence type="ECO:0008006" key="4">
    <source>
        <dbReference type="Google" id="ProtNLM"/>
    </source>
</evidence>
<keyword evidence="3" id="KW-1185">Reference proteome</keyword>
<keyword evidence="1" id="KW-0812">Transmembrane</keyword>
<proteinExistence type="predicted"/>
<feature type="transmembrane region" description="Helical" evidence="1">
    <location>
        <begin position="184"/>
        <end position="205"/>
    </location>
</feature>
<comment type="caution">
    <text evidence="2">The sequence shown here is derived from an EMBL/GenBank/DDBJ whole genome shotgun (WGS) entry which is preliminary data.</text>
</comment>
<dbReference type="InterPro" id="IPR047928">
    <property type="entry name" value="Perm_prefix_1"/>
</dbReference>
<dbReference type="Proteomes" id="UP001144280">
    <property type="component" value="Unassembled WGS sequence"/>
</dbReference>
<feature type="transmembrane region" description="Helical" evidence="1">
    <location>
        <begin position="398"/>
        <end position="419"/>
    </location>
</feature>
<feature type="transmembrane region" description="Helical" evidence="1">
    <location>
        <begin position="357"/>
        <end position="378"/>
    </location>
</feature>
<feature type="transmembrane region" description="Helical" evidence="1">
    <location>
        <begin position="261"/>
        <end position="279"/>
    </location>
</feature>
<reference evidence="2" key="1">
    <citation type="submission" date="2022-12" db="EMBL/GenBank/DDBJ databases">
        <title>New Phytohabitans aurantiacus sp. RD004123 nov., an actinomycete isolated from soil.</title>
        <authorList>
            <person name="Triningsih D.W."/>
            <person name="Harunari E."/>
            <person name="Igarashi Y."/>
        </authorList>
    </citation>
    <scope>NUCLEOTIDE SEQUENCE</scope>
    <source>
        <strain evidence="2">RD004123</strain>
    </source>
</reference>
<sequence length="453" mass="50190">MSVDELEGQIAEWRAYTHRRRELHNTDVEELEDHLRSRISELTEAGLRADEAFLIAVKRMGSLDELSREFAREHSERLWKQLVLPAEPDTPAATRSRRELIVMVLCAAAAALAVKAPALFGQDMAGDGDVFYARNASLFALPALSVYFAWQRRVSPRVIGVLALLFAVGAVAANAYPLDEDSQSLILSAIHLPLALWLVVGIAYVGGDWRSDRRRMDFIRFTGEWLIYFVLIGLGGGVLMAFTAGTFRAIGLNAEEFISQWLLPCGAAAAVVVAAWLVEAKQSVIENMAPVLTRVFTPLFAATLLAFLVAIIWTTNGIDVERDVLIIFDLLLVVVLGLLLYAISARDLTARPGLFDHVQLALVVSALIIDALVLLAITGRITEWGFSPNKTAALGENLILLTNLAWSAWLFLSFVRGRAPFARLEHWQTRYLVVYAAWAWTVVLAFPLIFNFT</sequence>
<gene>
    <name evidence="2" type="ORF">Pa4123_39430</name>
</gene>
<feature type="transmembrane region" description="Helical" evidence="1">
    <location>
        <begin position="431"/>
        <end position="450"/>
    </location>
</feature>
<dbReference type="RefSeq" id="WP_281897782.1">
    <property type="nucleotide sequence ID" value="NZ_BSDI01000017.1"/>
</dbReference>
<accession>A0ABQ5QVR7</accession>
<evidence type="ECO:0000256" key="1">
    <source>
        <dbReference type="SAM" id="Phobius"/>
    </source>
</evidence>
<dbReference type="NCBIfam" id="NF038403">
    <property type="entry name" value="perm_prefix_1"/>
    <property type="match status" value="1"/>
</dbReference>
<evidence type="ECO:0000313" key="2">
    <source>
        <dbReference type="EMBL" id="GLH98668.1"/>
    </source>
</evidence>